<dbReference type="PROSITE" id="PS50932">
    <property type="entry name" value="HTH_LACI_2"/>
    <property type="match status" value="1"/>
</dbReference>
<dbReference type="InterPro" id="IPR028082">
    <property type="entry name" value="Peripla_BP_I"/>
</dbReference>
<evidence type="ECO:0000256" key="1">
    <source>
        <dbReference type="ARBA" id="ARBA00023015"/>
    </source>
</evidence>
<evidence type="ECO:0000313" key="6">
    <source>
        <dbReference type="Proteomes" id="UP000886878"/>
    </source>
</evidence>
<evidence type="ECO:0000256" key="3">
    <source>
        <dbReference type="ARBA" id="ARBA00023163"/>
    </source>
</evidence>
<evidence type="ECO:0000313" key="5">
    <source>
        <dbReference type="EMBL" id="HIW70422.1"/>
    </source>
</evidence>
<dbReference type="SMART" id="SM00354">
    <property type="entry name" value="HTH_LACI"/>
    <property type="match status" value="1"/>
</dbReference>
<accession>A0A9D1U3K1</accession>
<dbReference type="PANTHER" id="PTHR30146">
    <property type="entry name" value="LACI-RELATED TRANSCRIPTIONAL REPRESSOR"/>
    <property type="match status" value="1"/>
</dbReference>
<name>A0A9D1U3K1_9LACO</name>
<dbReference type="Gene3D" id="1.10.260.40">
    <property type="entry name" value="lambda repressor-like DNA-binding domains"/>
    <property type="match status" value="1"/>
</dbReference>
<sequence length="327" mass="35411">MKATIKDVAKAANVSTATVSRVLASKKGTYRESTAKVVRQAADQLGYRRNISAAQLAANETSTIAIIINDTKTNFWQVVLDGIQEAIEKLKRDSIIFYAGNNDSAKLTAAINAALARPIAGILLVAAKANAQQLKVLDQSGLPYRFVSIYDGNDNSAKYTSSNNFDIARRATQYLVKRGHRRIGLVGIDQTSTTAQQRLLGYRQVMDGAGVVVEPGWVQYGDYSFENGQQLFRQVHQQQLTAVVAASDMTAAGIIKAAHQAGLSLPEELSIISIDGTFICDITAPQLTSVSQNFHLMGYQSVANLLADDDSAFIPVEIVERQSVQSL</sequence>
<dbReference type="Proteomes" id="UP000886878">
    <property type="component" value="Unassembled WGS sequence"/>
</dbReference>
<reference evidence="5" key="2">
    <citation type="submission" date="2021-04" db="EMBL/GenBank/DDBJ databases">
        <authorList>
            <person name="Gilroy R."/>
        </authorList>
    </citation>
    <scope>NUCLEOTIDE SEQUENCE</scope>
    <source>
        <strain evidence="5">ChiHejej3B27-2180</strain>
    </source>
</reference>
<feature type="domain" description="HTH lacI-type" evidence="4">
    <location>
        <begin position="3"/>
        <end position="58"/>
    </location>
</feature>
<dbReference type="CDD" id="cd01392">
    <property type="entry name" value="HTH_LacI"/>
    <property type="match status" value="1"/>
</dbReference>
<dbReference type="EMBL" id="DXGK01000067">
    <property type="protein sequence ID" value="HIW70422.1"/>
    <property type="molecule type" value="Genomic_DNA"/>
</dbReference>
<organism evidence="5 6">
    <name type="scientific">Candidatus Limosilactobacillus merdipullorum</name>
    <dbReference type="NCBI Taxonomy" id="2838653"/>
    <lineage>
        <taxon>Bacteria</taxon>
        <taxon>Bacillati</taxon>
        <taxon>Bacillota</taxon>
        <taxon>Bacilli</taxon>
        <taxon>Lactobacillales</taxon>
        <taxon>Lactobacillaceae</taxon>
        <taxon>Limosilactobacillus</taxon>
    </lineage>
</organism>
<dbReference type="SUPFAM" id="SSF47413">
    <property type="entry name" value="lambda repressor-like DNA-binding domains"/>
    <property type="match status" value="1"/>
</dbReference>
<keyword evidence="3" id="KW-0804">Transcription</keyword>
<dbReference type="InterPro" id="IPR000843">
    <property type="entry name" value="HTH_LacI"/>
</dbReference>
<evidence type="ECO:0000256" key="2">
    <source>
        <dbReference type="ARBA" id="ARBA00023125"/>
    </source>
</evidence>
<dbReference type="PROSITE" id="PS00356">
    <property type="entry name" value="HTH_LACI_1"/>
    <property type="match status" value="1"/>
</dbReference>
<reference evidence="5" key="1">
    <citation type="journal article" date="2021" name="PeerJ">
        <title>Extensive microbial diversity within the chicken gut microbiome revealed by metagenomics and culture.</title>
        <authorList>
            <person name="Gilroy R."/>
            <person name="Ravi A."/>
            <person name="Getino M."/>
            <person name="Pursley I."/>
            <person name="Horton D.L."/>
            <person name="Alikhan N.F."/>
            <person name="Baker D."/>
            <person name="Gharbi K."/>
            <person name="Hall N."/>
            <person name="Watson M."/>
            <person name="Adriaenssens E.M."/>
            <person name="Foster-Nyarko E."/>
            <person name="Jarju S."/>
            <person name="Secka A."/>
            <person name="Antonio M."/>
            <person name="Oren A."/>
            <person name="Chaudhuri R.R."/>
            <person name="La Ragione R."/>
            <person name="Hildebrand F."/>
            <person name="Pallen M.J."/>
        </authorList>
    </citation>
    <scope>NUCLEOTIDE SEQUENCE</scope>
    <source>
        <strain evidence="5">ChiHejej3B27-2180</strain>
    </source>
</reference>
<dbReference type="InterPro" id="IPR010982">
    <property type="entry name" value="Lambda_DNA-bd_dom_sf"/>
</dbReference>
<keyword evidence="1" id="KW-0805">Transcription regulation</keyword>
<dbReference type="PRINTS" id="PR00036">
    <property type="entry name" value="HTHLACI"/>
</dbReference>
<comment type="caution">
    <text evidence="5">The sequence shown here is derived from an EMBL/GenBank/DDBJ whole genome shotgun (WGS) entry which is preliminary data.</text>
</comment>
<dbReference type="Pfam" id="PF13377">
    <property type="entry name" value="Peripla_BP_3"/>
    <property type="match status" value="1"/>
</dbReference>
<dbReference type="PANTHER" id="PTHR30146:SF109">
    <property type="entry name" value="HTH-TYPE TRANSCRIPTIONAL REGULATOR GALS"/>
    <property type="match status" value="1"/>
</dbReference>
<proteinExistence type="predicted"/>
<dbReference type="Pfam" id="PF00356">
    <property type="entry name" value="LacI"/>
    <property type="match status" value="1"/>
</dbReference>
<evidence type="ECO:0000259" key="4">
    <source>
        <dbReference type="PROSITE" id="PS50932"/>
    </source>
</evidence>
<protein>
    <submittedName>
        <fullName evidence="5">LacI family transcriptional regulator</fullName>
    </submittedName>
</protein>
<gene>
    <name evidence="5" type="ORF">H9876_03460</name>
</gene>
<dbReference type="SUPFAM" id="SSF53822">
    <property type="entry name" value="Periplasmic binding protein-like I"/>
    <property type="match status" value="1"/>
</dbReference>
<dbReference type="AlphaFoldDB" id="A0A9D1U3K1"/>
<dbReference type="InterPro" id="IPR046335">
    <property type="entry name" value="LacI/GalR-like_sensor"/>
</dbReference>
<keyword evidence="2" id="KW-0238">DNA-binding</keyword>
<dbReference type="GO" id="GO:0003700">
    <property type="term" value="F:DNA-binding transcription factor activity"/>
    <property type="evidence" value="ECO:0007669"/>
    <property type="project" value="TreeGrafter"/>
</dbReference>
<dbReference type="Gene3D" id="3.40.50.2300">
    <property type="match status" value="2"/>
</dbReference>
<dbReference type="GO" id="GO:0000976">
    <property type="term" value="F:transcription cis-regulatory region binding"/>
    <property type="evidence" value="ECO:0007669"/>
    <property type="project" value="TreeGrafter"/>
</dbReference>